<dbReference type="AlphaFoldDB" id="A0A6B2LQA2"/>
<dbReference type="InterPro" id="IPR004183">
    <property type="entry name" value="Xdiol_dOase_suB"/>
</dbReference>
<evidence type="ECO:0000256" key="5">
    <source>
        <dbReference type="ARBA" id="ARBA00023002"/>
    </source>
</evidence>
<dbReference type="EMBL" id="GIBP01010068">
    <property type="protein sequence ID" value="NDV39037.1"/>
    <property type="molecule type" value="Transcribed_RNA"/>
</dbReference>
<dbReference type="GO" id="GO:0016702">
    <property type="term" value="F:oxidoreductase activity, acting on single donors with incorporation of molecular oxygen, incorporation of two atoms of oxygen"/>
    <property type="evidence" value="ECO:0007669"/>
    <property type="project" value="UniProtKB-ARBA"/>
</dbReference>
<evidence type="ECO:0000256" key="4">
    <source>
        <dbReference type="ARBA" id="ARBA00022833"/>
    </source>
</evidence>
<organism evidence="7">
    <name type="scientific">Arcella intermedia</name>
    <dbReference type="NCBI Taxonomy" id="1963864"/>
    <lineage>
        <taxon>Eukaryota</taxon>
        <taxon>Amoebozoa</taxon>
        <taxon>Tubulinea</taxon>
        <taxon>Elardia</taxon>
        <taxon>Arcellinida</taxon>
        <taxon>Sphaerothecina</taxon>
        <taxon>Arcellidae</taxon>
        <taxon>Arcella</taxon>
    </lineage>
</organism>
<dbReference type="SUPFAM" id="SSF53213">
    <property type="entry name" value="LigB-like"/>
    <property type="match status" value="1"/>
</dbReference>
<dbReference type="Pfam" id="PF02900">
    <property type="entry name" value="LigB"/>
    <property type="match status" value="1"/>
</dbReference>
<keyword evidence="4" id="KW-0862">Zinc</keyword>
<keyword evidence="5" id="KW-0560">Oxidoreductase</keyword>
<evidence type="ECO:0000256" key="3">
    <source>
        <dbReference type="ARBA" id="ARBA00022723"/>
    </source>
</evidence>
<dbReference type="InterPro" id="IPR014436">
    <property type="entry name" value="Extradiol_dOase_DODA"/>
</dbReference>
<keyword evidence="3" id="KW-0479">Metal-binding</keyword>
<evidence type="ECO:0000313" key="7">
    <source>
        <dbReference type="EMBL" id="NDV39037.1"/>
    </source>
</evidence>
<comment type="similarity">
    <text evidence="2">Belongs to the DODA-type extradiol aromatic ring-opening dioxygenase family.</text>
</comment>
<feature type="domain" description="Extradiol ring-cleavage dioxygenase class III enzyme subunit B" evidence="6">
    <location>
        <begin position="5"/>
        <end position="134"/>
    </location>
</feature>
<dbReference type="PANTHER" id="PTHR30096:SF0">
    <property type="entry name" value="4,5-DOPA DIOXYGENASE EXTRADIOL-LIKE PROTEIN"/>
    <property type="match status" value="1"/>
</dbReference>
<protein>
    <recommendedName>
        <fullName evidence="6">Extradiol ring-cleavage dioxygenase class III enzyme subunit B domain-containing protein</fullName>
    </recommendedName>
</protein>
<dbReference type="PANTHER" id="PTHR30096">
    <property type="entry name" value="4,5-DOPA DIOXYGENASE EXTRADIOL-LIKE PROTEIN"/>
    <property type="match status" value="1"/>
</dbReference>
<evidence type="ECO:0000256" key="1">
    <source>
        <dbReference type="ARBA" id="ARBA00001947"/>
    </source>
</evidence>
<accession>A0A6B2LQA2</accession>
<dbReference type="Gene3D" id="3.40.830.10">
    <property type="entry name" value="LigB-like"/>
    <property type="match status" value="1"/>
</dbReference>
<evidence type="ECO:0000256" key="2">
    <source>
        <dbReference type="ARBA" id="ARBA00007581"/>
    </source>
</evidence>
<proteinExistence type="inferred from homology"/>
<evidence type="ECO:0000259" key="6">
    <source>
        <dbReference type="Pfam" id="PF02900"/>
    </source>
</evidence>
<comment type="cofactor">
    <cofactor evidence="1">
        <name>Zn(2+)</name>
        <dbReference type="ChEBI" id="CHEBI:29105"/>
    </cofactor>
</comment>
<name>A0A6B2LQA2_9EUKA</name>
<reference evidence="7" key="1">
    <citation type="journal article" date="2020" name="J. Eukaryot. Microbiol.">
        <title>De novo Sequencing, Assembly and Annotation of the Transcriptome for the Free-Living Testate Amoeba Arcella intermedia.</title>
        <authorList>
            <person name="Ribeiro G.M."/>
            <person name="Porfirio-Sousa A.L."/>
            <person name="Maurer-Alcala X.X."/>
            <person name="Katz L.A."/>
            <person name="Lahr D.J.G."/>
        </authorList>
    </citation>
    <scope>NUCLEOTIDE SEQUENCE</scope>
</reference>
<dbReference type="GO" id="GO:0008270">
    <property type="term" value="F:zinc ion binding"/>
    <property type="evidence" value="ECO:0007669"/>
    <property type="project" value="InterPro"/>
</dbReference>
<dbReference type="CDD" id="cd07363">
    <property type="entry name" value="45_DOPA_Dioxygenase"/>
    <property type="match status" value="1"/>
</dbReference>
<dbReference type="GO" id="GO:0008198">
    <property type="term" value="F:ferrous iron binding"/>
    <property type="evidence" value="ECO:0007669"/>
    <property type="project" value="InterPro"/>
</dbReference>
<sequence length="141" mass="16247">MHPVFYLSHGGGPCFFMEDSSYPISAFNKNSQVAKWYKDFEKNFVSRRPKSIIIISAHWEESSVHITSNPTPNLYYDYYGFPKHTYSLQYPAKCDVDLAKKLHSKFTSSGIPAVLDPKRDWDHGVFVPLLVMYVPAVQQHD</sequence>